<evidence type="ECO:0000256" key="3">
    <source>
        <dbReference type="ARBA" id="ARBA00022884"/>
    </source>
</evidence>
<dbReference type="SUPFAM" id="SSF68912">
    <property type="entry name" value="Rho N-terminal domain-like"/>
    <property type="match status" value="1"/>
</dbReference>
<feature type="domain" description="Rho termination factor-like N-terminal" evidence="8">
    <location>
        <begin position="125"/>
        <end position="160"/>
    </location>
</feature>
<evidence type="ECO:0000313" key="9">
    <source>
        <dbReference type="EMBL" id="RKF05215.1"/>
    </source>
</evidence>
<dbReference type="InterPro" id="IPR001787">
    <property type="entry name" value="Ribosomal_bL21"/>
</dbReference>
<dbReference type="SUPFAM" id="SSF141091">
    <property type="entry name" value="L21p-like"/>
    <property type="match status" value="1"/>
</dbReference>
<gene>
    <name evidence="6" type="primary">rplU</name>
    <name evidence="9" type="ORF">C8N26_0618</name>
</gene>
<comment type="caution">
    <text evidence="9">The sequence shown here is derived from an EMBL/GenBank/DDBJ whole genome shotgun (WGS) entry which is preliminary data.</text>
</comment>
<dbReference type="EMBL" id="RAQM01000006">
    <property type="protein sequence ID" value="RKF05215.1"/>
    <property type="molecule type" value="Genomic_DNA"/>
</dbReference>
<dbReference type="GO" id="GO:0006353">
    <property type="term" value="P:DNA-templated transcription termination"/>
    <property type="evidence" value="ECO:0007669"/>
    <property type="project" value="InterPro"/>
</dbReference>
<dbReference type="SMART" id="SM00959">
    <property type="entry name" value="Rho_N"/>
    <property type="match status" value="1"/>
</dbReference>
<comment type="similarity">
    <text evidence="1 6 7">Belongs to the bacterial ribosomal protein bL21 family.</text>
</comment>
<dbReference type="Pfam" id="PF00829">
    <property type="entry name" value="Ribosomal_L21p"/>
    <property type="match status" value="1"/>
</dbReference>
<name>A0A420E4Z5_9FLAO</name>
<dbReference type="NCBIfam" id="TIGR00061">
    <property type="entry name" value="L21"/>
    <property type="match status" value="1"/>
</dbReference>
<proteinExistence type="inferred from homology"/>
<dbReference type="PANTHER" id="PTHR21349">
    <property type="entry name" value="50S RIBOSOMAL PROTEIN L21"/>
    <property type="match status" value="1"/>
</dbReference>
<evidence type="ECO:0000256" key="4">
    <source>
        <dbReference type="ARBA" id="ARBA00022980"/>
    </source>
</evidence>
<dbReference type="AlphaFoldDB" id="A0A420E4Z5"/>
<dbReference type="GO" id="GO:0003735">
    <property type="term" value="F:structural constituent of ribosome"/>
    <property type="evidence" value="ECO:0007669"/>
    <property type="project" value="InterPro"/>
</dbReference>
<keyword evidence="4 6" id="KW-0689">Ribosomal protein</keyword>
<dbReference type="InterPro" id="IPR028909">
    <property type="entry name" value="bL21-like"/>
</dbReference>
<dbReference type="GO" id="GO:0006412">
    <property type="term" value="P:translation"/>
    <property type="evidence" value="ECO:0007669"/>
    <property type="project" value="UniProtKB-UniRule"/>
</dbReference>
<protein>
    <recommendedName>
        <fullName evidence="6">Large ribosomal subunit protein bL21</fullName>
    </recommendedName>
</protein>
<dbReference type="InterPro" id="IPR018258">
    <property type="entry name" value="Ribosomal_bL21_CS"/>
</dbReference>
<dbReference type="InterPro" id="IPR036361">
    <property type="entry name" value="SAP_dom_sf"/>
</dbReference>
<evidence type="ECO:0000256" key="6">
    <source>
        <dbReference type="HAMAP-Rule" id="MF_01363"/>
    </source>
</evidence>
<evidence type="ECO:0000256" key="7">
    <source>
        <dbReference type="RuleBase" id="RU000562"/>
    </source>
</evidence>
<comment type="subunit">
    <text evidence="6">Part of the 50S ribosomal subunit. Contacts protein L20.</text>
</comment>
<dbReference type="GO" id="GO:0005840">
    <property type="term" value="C:ribosome"/>
    <property type="evidence" value="ECO:0007669"/>
    <property type="project" value="UniProtKB-KW"/>
</dbReference>
<dbReference type="PROSITE" id="PS01169">
    <property type="entry name" value="RIBOSOMAL_L21"/>
    <property type="match status" value="1"/>
</dbReference>
<reference evidence="9 10" key="1">
    <citation type="submission" date="2018-09" db="EMBL/GenBank/DDBJ databases">
        <title>Genomic Encyclopedia of Archaeal and Bacterial Type Strains, Phase II (KMG-II): from individual species to whole genera.</title>
        <authorList>
            <person name="Goeker M."/>
        </authorList>
    </citation>
    <scope>NUCLEOTIDE SEQUENCE [LARGE SCALE GENOMIC DNA]</scope>
    <source>
        <strain evidence="9 10">DSM 16505</strain>
    </source>
</reference>
<dbReference type="PANTHER" id="PTHR21349:SF0">
    <property type="entry name" value="LARGE RIBOSOMAL SUBUNIT PROTEIN BL21M"/>
    <property type="match status" value="1"/>
</dbReference>
<organism evidence="9 10">
    <name type="scientific">Tenacibaculum lutimaris</name>
    <dbReference type="NCBI Taxonomy" id="285258"/>
    <lineage>
        <taxon>Bacteria</taxon>
        <taxon>Pseudomonadati</taxon>
        <taxon>Bacteroidota</taxon>
        <taxon>Flavobacteriia</taxon>
        <taxon>Flavobacteriales</taxon>
        <taxon>Flavobacteriaceae</taxon>
        <taxon>Tenacibaculum</taxon>
    </lineage>
</organism>
<keyword evidence="2 6" id="KW-0699">rRNA-binding</keyword>
<keyword evidence="5 6" id="KW-0687">Ribonucleoprotein</keyword>
<dbReference type="GO" id="GO:0019843">
    <property type="term" value="F:rRNA binding"/>
    <property type="evidence" value="ECO:0007669"/>
    <property type="project" value="UniProtKB-UniRule"/>
</dbReference>
<evidence type="ECO:0000256" key="1">
    <source>
        <dbReference type="ARBA" id="ARBA00008563"/>
    </source>
</evidence>
<accession>A0A420E4Z5</accession>
<evidence type="ECO:0000313" key="10">
    <source>
        <dbReference type="Proteomes" id="UP000285780"/>
    </source>
</evidence>
<dbReference type="Proteomes" id="UP000285780">
    <property type="component" value="Unassembled WGS sequence"/>
</dbReference>
<dbReference type="Gene3D" id="1.10.720.30">
    <property type="entry name" value="SAP domain"/>
    <property type="match status" value="1"/>
</dbReference>
<evidence type="ECO:0000259" key="8">
    <source>
        <dbReference type="SMART" id="SM00959"/>
    </source>
</evidence>
<evidence type="ECO:0000256" key="5">
    <source>
        <dbReference type="ARBA" id="ARBA00023274"/>
    </source>
</evidence>
<dbReference type="RefSeq" id="WP_028891689.1">
    <property type="nucleotide sequence ID" value="NZ_RAQM01000006.1"/>
</dbReference>
<dbReference type="HAMAP" id="MF_01363">
    <property type="entry name" value="Ribosomal_bL21"/>
    <property type="match status" value="1"/>
</dbReference>
<dbReference type="GO" id="GO:0005737">
    <property type="term" value="C:cytoplasm"/>
    <property type="evidence" value="ECO:0007669"/>
    <property type="project" value="UniProtKB-ARBA"/>
</dbReference>
<keyword evidence="3 6" id="KW-0694">RNA-binding</keyword>
<comment type="function">
    <text evidence="6 7">This protein binds to 23S rRNA in the presence of protein L20.</text>
</comment>
<dbReference type="Pfam" id="PF07498">
    <property type="entry name" value="Rho_N"/>
    <property type="match status" value="1"/>
</dbReference>
<sequence>MYAIVEIAGQQFKVAKDQKVYVHRLQEAEGSKVTFDKVMLVEDNGNVTIGAPAIEGAGVTAKILGHLKGDKVIVFKKKRRKGYKKKNGHRQYLTEIQIEGIATSGVKAAAKKEAPKAEAKTESNDLSSMTVAELKALAKEQGISGYTSLKKAELIEALSK</sequence>
<keyword evidence="10" id="KW-1185">Reference proteome</keyword>
<dbReference type="GO" id="GO:1990904">
    <property type="term" value="C:ribonucleoprotein complex"/>
    <property type="evidence" value="ECO:0007669"/>
    <property type="project" value="UniProtKB-KW"/>
</dbReference>
<dbReference type="InterPro" id="IPR036269">
    <property type="entry name" value="Rho_N_sf"/>
</dbReference>
<evidence type="ECO:0000256" key="2">
    <source>
        <dbReference type="ARBA" id="ARBA00022730"/>
    </source>
</evidence>
<dbReference type="InterPro" id="IPR036164">
    <property type="entry name" value="bL21-like_sf"/>
</dbReference>
<dbReference type="InterPro" id="IPR011112">
    <property type="entry name" value="Rho-like_N"/>
</dbReference>